<dbReference type="InterPro" id="IPR036291">
    <property type="entry name" value="NAD(P)-bd_dom_sf"/>
</dbReference>
<dbReference type="RefSeq" id="WP_152661444.1">
    <property type="nucleotide sequence ID" value="NZ_CP036422.1"/>
</dbReference>
<dbReference type="PANTHER" id="PTHR43245:SF58">
    <property type="entry name" value="BLL5923 PROTEIN"/>
    <property type="match status" value="1"/>
</dbReference>
<dbReference type="PANTHER" id="PTHR43245">
    <property type="entry name" value="BIFUNCTIONAL POLYMYXIN RESISTANCE PROTEIN ARNA"/>
    <property type="match status" value="1"/>
</dbReference>
<reference evidence="2 3" key="1">
    <citation type="submission" date="2019-02" db="EMBL/GenBank/DDBJ databases">
        <authorList>
            <person name="Li S.-H."/>
        </authorList>
    </citation>
    <scope>NUCLEOTIDE SEQUENCE [LARGE SCALE GENOMIC DNA]</scope>
    <source>
        <strain evidence="2 3">IMCC14385</strain>
    </source>
</reference>
<name>A0A5P9NK37_9GAMM</name>
<dbReference type="InterPro" id="IPR001509">
    <property type="entry name" value="Epimerase_deHydtase"/>
</dbReference>
<dbReference type="Proteomes" id="UP000326287">
    <property type="component" value="Chromosome"/>
</dbReference>
<proteinExistence type="predicted"/>
<accession>A0A5P9NK37</accession>
<keyword evidence="3" id="KW-1185">Reference proteome</keyword>
<dbReference type="InterPro" id="IPR050177">
    <property type="entry name" value="Lipid_A_modif_metabolic_enz"/>
</dbReference>
<gene>
    <name evidence="2" type="ORF">EY643_06555</name>
</gene>
<dbReference type="SUPFAM" id="SSF51735">
    <property type="entry name" value="NAD(P)-binding Rossmann-fold domains"/>
    <property type="match status" value="1"/>
</dbReference>
<dbReference type="EMBL" id="CP036422">
    <property type="protein sequence ID" value="QFU75338.1"/>
    <property type="molecule type" value="Genomic_DNA"/>
</dbReference>
<dbReference type="KEGG" id="halc:EY643_06555"/>
<sequence length="296" mass="31511">MKCLVTGATGFIGRALCPELASRGHEVLAISRGVNAPACADVLVMDLARGVPDSVRLEGVDAVIHLAGIAHQKAAAQQYQQVNRDATLALARAAQAAGVRHFIFVSSVKAMGPAQDGHARGEDDVFPTTDPYGQSKWQAELGLQELAAGGEMAVTILRPALVYGAAPKGNLALLDRGVDFGLPRPPEEGGRSMIGLPDLVDLLCQLATSPGSGTHTWIVSDGESYSSRTVHDALRARRGAPVASSWCPRWVWMAGARMLGARDKLFGFEHYDNSALLAATDWRPQSRLQDVLARKT</sequence>
<protein>
    <submittedName>
        <fullName evidence="2">NAD-dependent epimerase/dehydratase family protein</fullName>
    </submittedName>
</protein>
<dbReference type="OrthoDB" id="9795415at2"/>
<dbReference type="AlphaFoldDB" id="A0A5P9NK37"/>
<dbReference type="Pfam" id="PF01370">
    <property type="entry name" value="Epimerase"/>
    <property type="match status" value="1"/>
</dbReference>
<evidence type="ECO:0000313" key="3">
    <source>
        <dbReference type="Proteomes" id="UP000326287"/>
    </source>
</evidence>
<feature type="domain" description="NAD-dependent epimerase/dehydratase" evidence="1">
    <location>
        <begin position="4"/>
        <end position="166"/>
    </location>
</feature>
<dbReference type="Gene3D" id="3.40.50.720">
    <property type="entry name" value="NAD(P)-binding Rossmann-like Domain"/>
    <property type="match status" value="1"/>
</dbReference>
<organism evidence="2 3">
    <name type="scientific">Halioglobus maricola</name>
    <dbReference type="NCBI Taxonomy" id="2601894"/>
    <lineage>
        <taxon>Bacteria</taxon>
        <taxon>Pseudomonadati</taxon>
        <taxon>Pseudomonadota</taxon>
        <taxon>Gammaproteobacteria</taxon>
        <taxon>Cellvibrionales</taxon>
        <taxon>Halieaceae</taxon>
        <taxon>Halioglobus</taxon>
    </lineage>
</organism>
<evidence type="ECO:0000259" key="1">
    <source>
        <dbReference type="Pfam" id="PF01370"/>
    </source>
</evidence>
<evidence type="ECO:0000313" key="2">
    <source>
        <dbReference type="EMBL" id="QFU75338.1"/>
    </source>
</evidence>